<name>M2YLN6_9PSEU</name>
<accession>M2YLN6</accession>
<sequence>MKYSDIVRLVETDPVVQTLLELPIALRIGYRGLDGSPRVIPVVYLWDGAAFVFASPATAYKVRSIAAHPEAAFSLDVGPGPTAAEARVKISSALGLPVVDYAPIAVTGHGTASIEIGSGIPQVHLDMARRMIGDDKKLNDWANGHVERDNDWAVISLTPTHLSVCDFVSRFPPTADLAAGAEPA</sequence>
<dbReference type="RefSeq" id="WP_007029449.1">
    <property type="nucleotide sequence ID" value="NZ_AOHO01000037.1"/>
</dbReference>
<dbReference type="Proteomes" id="UP000054226">
    <property type="component" value="Unassembled WGS sequence"/>
</dbReference>
<organism evidence="1 2">
    <name type="scientific">Amycolatopsis decaplanina DSM 44594</name>
    <dbReference type="NCBI Taxonomy" id="1284240"/>
    <lineage>
        <taxon>Bacteria</taxon>
        <taxon>Bacillati</taxon>
        <taxon>Actinomycetota</taxon>
        <taxon>Actinomycetes</taxon>
        <taxon>Pseudonocardiales</taxon>
        <taxon>Pseudonocardiaceae</taxon>
        <taxon>Amycolatopsis</taxon>
    </lineage>
</organism>
<dbReference type="EMBL" id="AOHO01000037">
    <property type="protein sequence ID" value="EME62765.1"/>
    <property type="molecule type" value="Genomic_DNA"/>
</dbReference>
<comment type="caution">
    <text evidence="1">The sequence shown here is derived from an EMBL/GenBank/DDBJ whole genome shotgun (WGS) entry which is preliminary data.</text>
</comment>
<dbReference type="OrthoDB" id="156845at2"/>
<dbReference type="SUPFAM" id="SSF50475">
    <property type="entry name" value="FMN-binding split barrel"/>
    <property type="match status" value="1"/>
</dbReference>
<evidence type="ECO:0000313" key="1">
    <source>
        <dbReference type="EMBL" id="EME62765.1"/>
    </source>
</evidence>
<dbReference type="Gene3D" id="2.30.110.10">
    <property type="entry name" value="Electron Transport, Fmn-binding Protein, Chain A"/>
    <property type="match status" value="1"/>
</dbReference>
<dbReference type="PATRIC" id="fig|1284240.4.peg.1543"/>
<gene>
    <name evidence="1" type="ORF">H074_07636</name>
</gene>
<keyword evidence="2" id="KW-1185">Reference proteome</keyword>
<proteinExistence type="predicted"/>
<dbReference type="AlphaFoldDB" id="M2YLN6"/>
<evidence type="ECO:0000313" key="2">
    <source>
        <dbReference type="Proteomes" id="UP000054226"/>
    </source>
</evidence>
<reference evidence="1 2" key="1">
    <citation type="journal article" date="2013" name="Genome Announc.">
        <title>Draft Genome Sequence of Amycolatopsis decaplanina Strain DSM 44594T.</title>
        <authorList>
            <person name="Kaur N."/>
            <person name="Kumar S."/>
            <person name="Bala M."/>
            <person name="Raghava G.P."/>
            <person name="Mayilraj S."/>
        </authorList>
    </citation>
    <scope>NUCLEOTIDE SEQUENCE [LARGE SCALE GENOMIC DNA]</scope>
    <source>
        <strain evidence="1 2">DSM 44594</strain>
    </source>
</reference>
<protein>
    <submittedName>
        <fullName evidence="1">Pyridoxamine 5'-phosphate oxidase-related FMN-binding protein</fullName>
    </submittedName>
</protein>
<dbReference type="InterPro" id="IPR012349">
    <property type="entry name" value="Split_barrel_FMN-bd"/>
</dbReference>